<dbReference type="PROSITE" id="PS50041">
    <property type="entry name" value="C_TYPE_LECTIN_2"/>
    <property type="match status" value="2"/>
</dbReference>
<evidence type="ECO:0000256" key="1">
    <source>
        <dbReference type="SAM" id="SignalP"/>
    </source>
</evidence>
<dbReference type="SMART" id="SM00034">
    <property type="entry name" value="CLECT"/>
    <property type="match status" value="2"/>
</dbReference>
<gene>
    <name evidence="3" type="ORF">OKIOD_LOCUS13010</name>
</gene>
<feature type="domain" description="C-type lectin" evidence="2">
    <location>
        <begin position="124"/>
        <end position="224"/>
    </location>
</feature>
<dbReference type="Pfam" id="PF00059">
    <property type="entry name" value="Lectin_C"/>
    <property type="match status" value="1"/>
</dbReference>
<keyword evidence="4" id="KW-1185">Reference proteome</keyword>
<feature type="chain" id="PRO_5045628363" evidence="1">
    <location>
        <begin position="16"/>
        <end position="354"/>
    </location>
</feature>
<dbReference type="Gene3D" id="3.10.100.10">
    <property type="entry name" value="Mannose-Binding Protein A, subunit A"/>
    <property type="match status" value="2"/>
</dbReference>
<dbReference type="InterPro" id="IPR016187">
    <property type="entry name" value="CTDL_fold"/>
</dbReference>
<organism evidence="3 4">
    <name type="scientific">Oikopleura dioica</name>
    <name type="common">Tunicate</name>
    <dbReference type="NCBI Taxonomy" id="34765"/>
    <lineage>
        <taxon>Eukaryota</taxon>
        <taxon>Metazoa</taxon>
        <taxon>Chordata</taxon>
        <taxon>Tunicata</taxon>
        <taxon>Appendicularia</taxon>
        <taxon>Copelata</taxon>
        <taxon>Oikopleuridae</taxon>
        <taxon>Oikopleura</taxon>
    </lineage>
</organism>
<name>A0ABN7T0Z5_OIKDI</name>
<protein>
    <submittedName>
        <fullName evidence="3">Oidioi.mRNA.OKI2018_I69.chr2.g4245.t1.cds</fullName>
    </submittedName>
</protein>
<feature type="signal peptide" evidence="1">
    <location>
        <begin position="1"/>
        <end position="15"/>
    </location>
</feature>
<reference evidence="3 4" key="1">
    <citation type="submission" date="2021-04" db="EMBL/GenBank/DDBJ databases">
        <authorList>
            <person name="Bliznina A."/>
        </authorList>
    </citation>
    <scope>NUCLEOTIDE SEQUENCE [LARGE SCALE GENOMIC DNA]</scope>
</reference>
<sequence>MRVFYLLLSCSLSFSIDNCPEADLYEECEAKCRLDYNKCRLLCETDFCLSLCVQSKDECMKSCPCGEYCPFGCYGCQNEICPRTTSAQISTTIITTTTALETTREARVWFERTEEDPALTMEGAENFCQDRGGHLLFFRTQEEYELYLAEFPVRLEHFGYRQVTWKSASDYFYRNTDGSNATFHQFGPGHPSTYAAPCIYNYWYLSTGDWAADYCYTSRQFTCRFEENFDSGVGPTIRPKNVTFIQQEEKSTMELAEYKCNQQGGHLAFFENEEEWKEFTRLPMRYVEYIGVREGSNRVQYSTVTGNRDPFLKWYGKEPNDGRDPCVIINYGAPGYFADAKCYGQYFYSCRFEN</sequence>
<feature type="domain" description="C-type lectin" evidence="2">
    <location>
        <begin position="256"/>
        <end position="351"/>
    </location>
</feature>
<dbReference type="InterPro" id="IPR016186">
    <property type="entry name" value="C-type_lectin-like/link_sf"/>
</dbReference>
<accession>A0ABN7T0Z5</accession>
<evidence type="ECO:0000313" key="3">
    <source>
        <dbReference type="EMBL" id="CAG5109750.1"/>
    </source>
</evidence>
<dbReference type="Proteomes" id="UP001158576">
    <property type="component" value="Chromosome 2"/>
</dbReference>
<dbReference type="CDD" id="cd00037">
    <property type="entry name" value="CLECT"/>
    <property type="match status" value="2"/>
</dbReference>
<dbReference type="InterPro" id="IPR001304">
    <property type="entry name" value="C-type_lectin-like"/>
</dbReference>
<dbReference type="EMBL" id="OU015567">
    <property type="protein sequence ID" value="CAG5109750.1"/>
    <property type="molecule type" value="Genomic_DNA"/>
</dbReference>
<dbReference type="SUPFAM" id="SSF56436">
    <property type="entry name" value="C-type lectin-like"/>
    <property type="match status" value="2"/>
</dbReference>
<evidence type="ECO:0000313" key="4">
    <source>
        <dbReference type="Proteomes" id="UP001158576"/>
    </source>
</evidence>
<keyword evidence="1" id="KW-0732">Signal</keyword>
<evidence type="ECO:0000259" key="2">
    <source>
        <dbReference type="PROSITE" id="PS50041"/>
    </source>
</evidence>
<proteinExistence type="predicted"/>